<keyword evidence="5 6" id="KW-0472">Membrane</keyword>
<dbReference type="InterPro" id="IPR030922">
    <property type="entry name" value="LptF"/>
</dbReference>
<evidence type="ECO:0000256" key="3">
    <source>
        <dbReference type="ARBA" id="ARBA00022692"/>
    </source>
</evidence>
<comment type="subcellular location">
    <subcellularLocation>
        <location evidence="1">Cell membrane</location>
        <topology evidence="1">Multi-pass membrane protein</topology>
    </subcellularLocation>
</comment>
<evidence type="ECO:0000256" key="5">
    <source>
        <dbReference type="ARBA" id="ARBA00023136"/>
    </source>
</evidence>
<protein>
    <submittedName>
        <fullName evidence="7">Permease YjgP/YjgQ</fullName>
    </submittedName>
</protein>
<accession>A0A1Y5PVR3</accession>
<dbReference type="GO" id="GO:0015920">
    <property type="term" value="P:lipopolysaccharide transport"/>
    <property type="evidence" value="ECO:0007669"/>
    <property type="project" value="TreeGrafter"/>
</dbReference>
<dbReference type="KEGG" id="sphu:SPPYR_2992"/>
<gene>
    <name evidence="7" type="ORF">SPPYR_2992</name>
</gene>
<feature type="transmembrane region" description="Helical" evidence="6">
    <location>
        <begin position="12"/>
        <end position="32"/>
    </location>
</feature>
<dbReference type="InterPro" id="IPR005495">
    <property type="entry name" value="LptG/LptF_permease"/>
</dbReference>
<dbReference type="Pfam" id="PF03739">
    <property type="entry name" value="LptF_LptG"/>
    <property type="match status" value="1"/>
</dbReference>
<dbReference type="RefSeq" id="WP_295320697.1">
    <property type="nucleotide sequence ID" value="NZ_LT598653.1"/>
</dbReference>
<reference evidence="7" key="1">
    <citation type="submission" date="2016-03" db="EMBL/GenBank/DDBJ databases">
        <authorList>
            <person name="Ploux O."/>
        </authorList>
    </citation>
    <scope>NUCLEOTIDE SEQUENCE</scope>
    <source>
        <strain evidence="7">UC10</strain>
    </source>
</reference>
<proteinExistence type="predicted"/>
<dbReference type="NCBIfam" id="TIGR04407">
    <property type="entry name" value="LptF_YjgP"/>
    <property type="match status" value="1"/>
</dbReference>
<dbReference type="GO" id="GO:0043190">
    <property type="term" value="C:ATP-binding cassette (ABC) transporter complex"/>
    <property type="evidence" value="ECO:0007669"/>
    <property type="project" value="InterPro"/>
</dbReference>
<dbReference type="PANTHER" id="PTHR33529:SF6">
    <property type="entry name" value="YJGP_YJGQ FAMILY PERMEASE"/>
    <property type="match status" value="1"/>
</dbReference>
<organism evidence="7">
    <name type="scientific">uncultured Sphingopyxis sp</name>
    <dbReference type="NCBI Taxonomy" id="310581"/>
    <lineage>
        <taxon>Bacteria</taxon>
        <taxon>Pseudomonadati</taxon>
        <taxon>Pseudomonadota</taxon>
        <taxon>Alphaproteobacteria</taxon>
        <taxon>Sphingomonadales</taxon>
        <taxon>Sphingomonadaceae</taxon>
        <taxon>Sphingopyxis</taxon>
        <taxon>environmental samples</taxon>
    </lineage>
</organism>
<dbReference type="EMBL" id="LT598653">
    <property type="protein sequence ID" value="SBV34112.1"/>
    <property type="molecule type" value="Genomic_DNA"/>
</dbReference>
<keyword evidence="3 6" id="KW-0812">Transmembrane</keyword>
<evidence type="ECO:0000256" key="1">
    <source>
        <dbReference type="ARBA" id="ARBA00004651"/>
    </source>
</evidence>
<evidence type="ECO:0000313" key="7">
    <source>
        <dbReference type="EMBL" id="SBV34112.1"/>
    </source>
</evidence>
<keyword evidence="2" id="KW-1003">Cell membrane</keyword>
<evidence type="ECO:0000256" key="6">
    <source>
        <dbReference type="SAM" id="Phobius"/>
    </source>
</evidence>
<evidence type="ECO:0000256" key="4">
    <source>
        <dbReference type="ARBA" id="ARBA00022989"/>
    </source>
</evidence>
<dbReference type="PANTHER" id="PTHR33529">
    <property type="entry name" value="SLR0882 PROTEIN-RELATED"/>
    <property type="match status" value="1"/>
</dbReference>
<feature type="transmembrane region" description="Helical" evidence="6">
    <location>
        <begin position="63"/>
        <end position="84"/>
    </location>
</feature>
<feature type="transmembrane region" description="Helical" evidence="6">
    <location>
        <begin position="105"/>
        <end position="128"/>
    </location>
</feature>
<dbReference type="GO" id="GO:0055085">
    <property type="term" value="P:transmembrane transport"/>
    <property type="evidence" value="ECO:0007669"/>
    <property type="project" value="InterPro"/>
</dbReference>
<feature type="transmembrane region" description="Helical" evidence="6">
    <location>
        <begin position="348"/>
        <end position="365"/>
    </location>
</feature>
<evidence type="ECO:0000256" key="2">
    <source>
        <dbReference type="ARBA" id="ARBA00022475"/>
    </source>
</evidence>
<sequence>MNKLPAIDRYIARLIFFPMLGSLVLASMLLILEKMVRLFEFVSVEGGPVKVVWQMLANLIPEYLALGIPIGLMLGILLAFRRLATSSELDVLKGVGMSFGRLMRVPFAYAIALAALNLAVVGFIQPYARYAYEGLQFDLRSGALGASIKVGEFTKLGDRMTLRIEESYNDGRSLRGIFVRGEQRDGQRVSATAARGQFLATDDPNTIILRLSQGVLIHESPKFPVPRVLTFDNHDLPIPLPKIEAFRLRGGADREMTIPELFVAGKDSSQPEQTRLESRANFHFRIVEVMSMFLIPLIAVALAVPPKRSTSSLGVFLSIVLLVTQHKINQYAEDLGARGTIDPLIALWVPYLLFAALAIWMYYTIAHVPGGQPIGALERVAAKAAQRIRALLAVFQRKQRLT</sequence>
<dbReference type="AlphaFoldDB" id="A0A1Y5PVR3"/>
<name>A0A1Y5PVR3_9SPHN</name>
<feature type="transmembrane region" description="Helical" evidence="6">
    <location>
        <begin position="282"/>
        <end position="304"/>
    </location>
</feature>
<keyword evidence="4 6" id="KW-1133">Transmembrane helix</keyword>